<dbReference type="GO" id="GO:0016787">
    <property type="term" value="F:hydrolase activity"/>
    <property type="evidence" value="ECO:0007669"/>
    <property type="project" value="InterPro"/>
</dbReference>
<evidence type="ECO:0000256" key="3">
    <source>
        <dbReference type="SAM" id="SignalP"/>
    </source>
</evidence>
<feature type="compositionally biased region" description="Basic and acidic residues" evidence="1">
    <location>
        <begin position="671"/>
        <end position="680"/>
    </location>
</feature>
<evidence type="ECO:0000313" key="4">
    <source>
        <dbReference type="EMBL" id="CAB9514171.1"/>
    </source>
</evidence>
<dbReference type="SUPFAM" id="SSF55816">
    <property type="entry name" value="5'-nucleotidase (syn. UDP-sugar hydrolase), C-terminal domain"/>
    <property type="match status" value="1"/>
</dbReference>
<keyword evidence="5" id="KW-1185">Reference proteome</keyword>
<dbReference type="Gene3D" id="3.90.780.10">
    <property type="entry name" value="5'-Nucleotidase, C-terminal domain"/>
    <property type="match status" value="1"/>
</dbReference>
<keyword evidence="2" id="KW-0472">Membrane</keyword>
<evidence type="ECO:0000256" key="1">
    <source>
        <dbReference type="SAM" id="MobiDB-lite"/>
    </source>
</evidence>
<dbReference type="PANTHER" id="PTHR11575:SF22">
    <property type="entry name" value="ADL392WP"/>
    <property type="match status" value="1"/>
</dbReference>
<feature type="region of interest" description="Disordered" evidence="1">
    <location>
        <begin position="660"/>
        <end position="700"/>
    </location>
</feature>
<dbReference type="OrthoDB" id="7722975at2759"/>
<keyword evidence="2" id="KW-1133">Transmembrane helix</keyword>
<accession>A0A9N8E7T0</accession>
<protein>
    <submittedName>
        <fullName evidence="4">5'-nucleotidase</fullName>
    </submittedName>
</protein>
<dbReference type="InterPro" id="IPR029052">
    <property type="entry name" value="Metallo-depent_PP-like"/>
</dbReference>
<evidence type="ECO:0000313" key="5">
    <source>
        <dbReference type="Proteomes" id="UP001153069"/>
    </source>
</evidence>
<keyword evidence="3" id="KW-0732">Signal</keyword>
<dbReference type="GO" id="GO:0009166">
    <property type="term" value="P:nucleotide catabolic process"/>
    <property type="evidence" value="ECO:0007669"/>
    <property type="project" value="InterPro"/>
</dbReference>
<dbReference type="EMBL" id="CAICTM010000635">
    <property type="protein sequence ID" value="CAB9514171.1"/>
    <property type="molecule type" value="Genomic_DNA"/>
</dbReference>
<dbReference type="InterPro" id="IPR036907">
    <property type="entry name" value="5'-Nucleotdase_C_sf"/>
</dbReference>
<dbReference type="AlphaFoldDB" id="A0A9N8E7T0"/>
<name>A0A9N8E7T0_9STRA</name>
<dbReference type="Proteomes" id="UP001153069">
    <property type="component" value="Unassembled WGS sequence"/>
</dbReference>
<comment type="caution">
    <text evidence="4">The sequence shown here is derived from an EMBL/GenBank/DDBJ whole genome shotgun (WGS) entry which is preliminary data.</text>
</comment>
<organism evidence="4 5">
    <name type="scientific">Seminavis robusta</name>
    <dbReference type="NCBI Taxonomy" id="568900"/>
    <lineage>
        <taxon>Eukaryota</taxon>
        <taxon>Sar</taxon>
        <taxon>Stramenopiles</taxon>
        <taxon>Ochrophyta</taxon>
        <taxon>Bacillariophyta</taxon>
        <taxon>Bacillariophyceae</taxon>
        <taxon>Bacillariophycidae</taxon>
        <taxon>Naviculales</taxon>
        <taxon>Naviculaceae</taxon>
        <taxon>Seminavis</taxon>
    </lineage>
</organism>
<dbReference type="InterPro" id="IPR006179">
    <property type="entry name" value="5_nucleotidase/apyrase"/>
</dbReference>
<evidence type="ECO:0000256" key="2">
    <source>
        <dbReference type="SAM" id="Phobius"/>
    </source>
</evidence>
<dbReference type="Gene3D" id="3.60.21.10">
    <property type="match status" value="1"/>
</dbReference>
<reference evidence="4" key="1">
    <citation type="submission" date="2020-06" db="EMBL/GenBank/DDBJ databases">
        <authorList>
            <consortium name="Plant Systems Biology data submission"/>
        </authorList>
    </citation>
    <scope>NUCLEOTIDE SEQUENCE</scope>
    <source>
        <strain evidence="4">D6</strain>
    </source>
</reference>
<dbReference type="GO" id="GO:0005829">
    <property type="term" value="C:cytosol"/>
    <property type="evidence" value="ECO:0007669"/>
    <property type="project" value="TreeGrafter"/>
</dbReference>
<dbReference type="PANTHER" id="PTHR11575">
    <property type="entry name" value="5'-NUCLEOTIDASE-RELATED"/>
    <property type="match status" value="1"/>
</dbReference>
<dbReference type="PROSITE" id="PS51257">
    <property type="entry name" value="PROKAR_LIPOPROTEIN"/>
    <property type="match status" value="1"/>
</dbReference>
<keyword evidence="2" id="KW-0812">Transmembrane</keyword>
<sequence>MIPKPLCGTGSLLLLLLLLASGCSCGRASVQTNTANLQMSPDMTRRLTRKSRKKESKFTCPDSLGLPLGDINLLVVTDIHGWIAGQHARHEPEMNLDFGALVSLYERLQECAPEEDFFLFFNGDFMDGTGLSAVPPEHLAPLLAEMPFSAVNVGNHELYFTEVVDYMMEKNGFVDHWKGNYLASNVDYIVPHQKKKNKKGDIKTVPLGNRYTFLHGANRNSTILTLGFLYNFLNNCNNTQVQFVEETLQEDWFHQVLTQSTFDAVIVMAHMDAVDSLVYTILSAIRALVGPDMPIHFLTGHTHRRHYEVLDPLAVSLEAGRYMDTIGFASLPMKQTQKSNAIDANLYQYRMLNTNLEELATTVLKSNADFSTHRGRALTKEMQHLQEKLGLLDVVTHCAPQDYHLEKAPDDETSLWWLYTQQVVPKTLLRMVQKEDGITPIFMQGTGALRYSLFAPVVVVDDIVAVSPFDNPVWQIGCSLTAQQLNQVFVVLQVDEPSGYWDLLNFGVAGDRPDPTSVDSTKRFDLYTTEFEIGRVMGGVQSALEATGETDVDGCFEGNRPVYPASGSRMPYLIHHKRHNGEPLDTADFWFEFIAHEWRCPANSPTDKAEKHGETKQWLMAVSSPSGKEPISFEIATMAAAFLVILYAFASVRKQNVMSRRSGDGTVQLVDTRRTSRGRGEATPLLELQADDKDSTSYSL</sequence>
<feature type="transmembrane region" description="Helical" evidence="2">
    <location>
        <begin position="631"/>
        <end position="652"/>
    </location>
</feature>
<gene>
    <name evidence="4" type="ORF">SEMRO_636_G179320.1</name>
</gene>
<feature type="chain" id="PRO_5040166247" evidence="3">
    <location>
        <begin position="29"/>
        <end position="700"/>
    </location>
</feature>
<proteinExistence type="predicted"/>
<dbReference type="SUPFAM" id="SSF56300">
    <property type="entry name" value="Metallo-dependent phosphatases"/>
    <property type="match status" value="1"/>
</dbReference>
<feature type="compositionally biased region" description="Basic and acidic residues" evidence="1">
    <location>
        <begin position="690"/>
        <end position="700"/>
    </location>
</feature>
<feature type="signal peptide" evidence="3">
    <location>
        <begin position="1"/>
        <end position="28"/>
    </location>
</feature>